<dbReference type="EMBL" id="JAPWTK010000266">
    <property type="protein sequence ID" value="KAJ8944140.1"/>
    <property type="molecule type" value="Genomic_DNA"/>
</dbReference>
<sequence length="69" mass="8225">MNKLSYKSYYYTYNSFTDTILSSDNEFIFTARITNLTLATRRGICSLERNRDLPYRNGNSPDFISFRKY</sequence>
<proteinExistence type="predicted"/>
<organism evidence="1 2">
    <name type="scientific">Aromia moschata</name>
    <dbReference type="NCBI Taxonomy" id="1265417"/>
    <lineage>
        <taxon>Eukaryota</taxon>
        <taxon>Metazoa</taxon>
        <taxon>Ecdysozoa</taxon>
        <taxon>Arthropoda</taxon>
        <taxon>Hexapoda</taxon>
        <taxon>Insecta</taxon>
        <taxon>Pterygota</taxon>
        <taxon>Neoptera</taxon>
        <taxon>Endopterygota</taxon>
        <taxon>Coleoptera</taxon>
        <taxon>Polyphaga</taxon>
        <taxon>Cucujiformia</taxon>
        <taxon>Chrysomeloidea</taxon>
        <taxon>Cerambycidae</taxon>
        <taxon>Cerambycinae</taxon>
        <taxon>Callichromatini</taxon>
        <taxon>Aromia</taxon>
    </lineage>
</organism>
<gene>
    <name evidence="1" type="ORF">NQ318_013324</name>
</gene>
<evidence type="ECO:0000313" key="1">
    <source>
        <dbReference type="EMBL" id="KAJ8944140.1"/>
    </source>
</evidence>
<accession>A0AAV8XZ50</accession>
<dbReference type="AlphaFoldDB" id="A0AAV8XZ50"/>
<name>A0AAV8XZ50_9CUCU</name>
<dbReference type="Proteomes" id="UP001162162">
    <property type="component" value="Unassembled WGS sequence"/>
</dbReference>
<comment type="caution">
    <text evidence="1">The sequence shown here is derived from an EMBL/GenBank/DDBJ whole genome shotgun (WGS) entry which is preliminary data.</text>
</comment>
<protein>
    <submittedName>
        <fullName evidence="1">Uncharacterized protein</fullName>
    </submittedName>
</protein>
<keyword evidence="2" id="KW-1185">Reference proteome</keyword>
<reference evidence="1" key="1">
    <citation type="journal article" date="2023" name="Insect Mol. Biol.">
        <title>Genome sequencing provides insights into the evolution of gene families encoding plant cell wall-degrading enzymes in longhorned beetles.</title>
        <authorList>
            <person name="Shin N.R."/>
            <person name="Okamura Y."/>
            <person name="Kirsch R."/>
            <person name="Pauchet Y."/>
        </authorList>
    </citation>
    <scope>NUCLEOTIDE SEQUENCE</scope>
    <source>
        <strain evidence="1">AMC_N1</strain>
    </source>
</reference>
<evidence type="ECO:0000313" key="2">
    <source>
        <dbReference type="Proteomes" id="UP001162162"/>
    </source>
</evidence>